<comment type="subcellular location">
    <subcellularLocation>
        <location evidence="6">Cell inner membrane</location>
        <topology evidence="6">Multi-pass membrane protein</topology>
    </subcellularLocation>
    <subcellularLocation>
        <location evidence="1">Membrane</location>
        <topology evidence="1">Multi-pass membrane protein</topology>
    </subcellularLocation>
</comment>
<dbReference type="InterPro" id="IPR047817">
    <property type="entry name" value="ABC2_TM_bact-type"/>
</dbReference>
<dbReference type="GO" id="GO:0043190">
    <property type="term" value="C:ATP-binding cassette (ABC) transporter complex"/>
    <property type="evidence" value="ECO:0007669"/>
    <property type="project" value="InterPro"/>
</dbReference>
<dbReference type="GO" id="GO:0140359">
    <property type="term" value="F:ABC-type transporter activity"/>
    <property type="evidence" value="ECO:0007669"/>
    <property type="project" value="InterPro"/>
</dbReference>
<evidence type="ECO:0000256" key="6">
    <source>
        <dbReference type="RuleBase" id="RU361157"/>
    </source>
</evidence>
<feature type="transmembrane region" description="Helical" evidence="6">
    <location>
        <begin position="57"/>
        <end position="75"/>
    </location>
</feature>
<dbReference type="RefSeq" id="WP_017377874.1">
    <property type="nucleotide sequence ID" value="NZ_CP012508.1"/>
</dbReference>
<dbReference type="NCBIfam" id="NF011648">
    <property type="entry name" value="PRK15066.1"/>
    <property type="match status" value="1"/>
</dbReference>
<dbReference type="PRINTS" id="PR00164">
    <property type="entry name" value="ABC2TRNSPORT"/>
</dbReference>
<dbReference type="Proteomes" id="UP000029558">
    <property type="component" value="Chromosome"/>
</dbReference>
<dbReference type="PANTHER" id="PTHR43332">
    <property type="entry name" value="INNER MEMBRANE TRANSPORT PERMEASE YADH-RELATED"/>
    <property type="match status" value="1"/>
</dbReference>
<keyword evidence="3 6" id="KW-0812">Transmembrane</keyword>
<feature type="transmembrane region" description="Helical" evidence="6">
    <location>
        <begin position="223"/>
        <end position="247"/>
    </location>
</feature>
<keyword evidence="5 6" id="KW-0472">Membrane</keyword>
<feature type="transmembrane region" description="Helical" evidence="6">
    <location>
        <begin position="27"/>
        <end position="45"/>
    </location>
</feature>
<dbReference type="PIRSF" id="PIRSF006648">
    <property type="entry name" value="DrrB"/>
    <property type="match status" value="1"/>
</dbReference>
<keyword evidence="6" id="KW-0813">Transport</keyword>
<dbReference type="EMBL" id="CP012508">
    <property type="protein sequence ID" value="ALB22237.1"/>
    <property type="molecule type" value="Genomic_DNA"/>
</dbReference>
<reference evidence="7 8" key="1">
    <citation type="journal article" date="2014" name="Genome Announc.">
        <title>Comparative Genome Analysis of Two Isolates of the Fish Pathogen Piscirickettsia salmonis from Different Hosts Reveals Major Differences in Virulence-Associated Secretion Systems.</title>
        <authorList>
            <person name="Bohle H."/>
            <person name="Henriquez P."/>
            <person name="Grothusen H."/>
            <person name="Navas E."/>
            <person name="Sandoval A."/>
            <person name="Bustamante F."/>
            <person name="Bustos P."/>
            <person name="Mancilla M."/>
        </authorList>
    </citation>
    <scope>NUCLEOTIDE SEQUENCE [LARGE SCALE GENOMIC DNA]</scope>
    <source>
        <strain evidence="8">B1-32597</strain>
    </source>
</reference>
<evidence type="ECO:0000313" key="7">
    <source>
        <dbReference type="EMBL" id="ALB22237.1"/>
    </source>
</evidence>
<feature type="transmembrane region" description="Helical" evidence="6">
    <location>
        <begin position="142"/>
        <end position="163"/>
    </location>
</feature>
<feature type="transmembrane region" description="Helical" evidence="6">
    <location>
        <begin position="105"/>
        <end position="130"/>
    </location>
</feature>
<dbReference type="InterPro" id="IPR052522">
    <property type="entry name" value="ABC-2_transport_permease"/>
</dbReference>
<accession>A0A1L6TAF4</accession>
<dbReference type="PANTHER" id="PTHR43332:SF2">
    <property type="entry name" value="INNER MEMBRANE TRANSPORT PERMEASE YADH"/>
    <property type="match status" value="1"/>
</dbReference>
<dbReference type="Pfam" id="PF01061">
    <property type="entry name" value="ABC2_membrane"/>
    <property type="match status" value="1"/>
</dbReference>
<comment type="similarity">
    <text evidence="2 6">Belongs to the ABC-2 integral membrane protein family.</text>
</comment>
<dbReference type="OrthoDB" id="9804001at2"/>
<evidence type="ECO:0000256" key="3">
    <source>
        <dbReference type="ARBA" id="ARBA00022692"/>
    </source>
</evidence>
<name>A0A1L6TAF4_PISSA</name>
<evidence type="ECO:0000256" key="4">
    <source>
        <dbReference type="ARBA" id="ARBA00022989"/>
    </source>
</evidence>
<dbReference type="InterPro" id="IPR013525">
    <property type="entry name" value="ABC2_TM"/>
</dbReference>
<evidence type="ECO:0000256" key="5">
    <source>
        <dbReference type="ARBA" id="ARBA00023136"/>
    </source>
</evidence>
<dbReference type="PROSITE" id="PS51012">
    <property type="entry name" value="ABC_TM2"/>
    <property type="match status" value="1"/>
</dbReference>
<proteinExistence type="inferred from homology"/>
<keyword evidence="4 6" id="KW-1133">Transmembrane helix</keyword>
<dbReference type="AlphaFoldDB" id="A0A1L6TAF4"/>
<gene>
    <name evidence="7" type="ORF">KU39_1054</name>
</gene>
<evidence type="ECO:0000313" key="8">
    <source>
        <dbReference type="Proteomes" id="UP000029558"/>
    </source>
</evidence>
<dbReference type="InterPro" id="IPR000412">
    <property type="entry name" value="ABC_2_transport"/>
</dbReference>
<evidence type="ECO:0000256" key="1">
    <source>
        <dbReference type="ARBA" id="ARBA00004141"/>
    </source>
</evidence>
<sequence length="255" mass="28852">MGLQWIALKGLVYRELERCFRIWPQTLLPPIINMALYFIIFGTILGDKIGQVQGYSYIQYIIPGLVMMSMLLNAYNNVVSSLFSARFQGFIEEMLVSPMKPSMMLLGYLIGGVARGTVVGFLVLIVALFFTSIKVHHVGLTVLVTILATTLFAAAGFINAVFARKFDDVTIIPTFVIMPLTYLGGVFYSISHLPESLRWLCYMDPIYYVVNVFRYAILDVHEVSFWLNMSILGLFAILFIIISYYLLIKGRVHAL</sequence>
<keyword evidence="6" id="KW-1003">Cell membrane</keyword>
<feature type="transmembrane region" description="Helical" evidence="6">
    <location>
        <begin position="169"/>
        <end position="190"/>
    </location>
</feature>
<evidence type="ECO:0000256" key="2">
    <source>
        <dbReference type="ARBA" id="ARBA00007783"/>
    </source>
</evidence>
<protein>
    <recommendedName>
        <fullName evidence="6">Transport permease protein</fullName>
    </recommendedName>
</protein>
<organism evidence="7 8">
    <name type="scientific">Piscirickettsia salmonis</name>
    <dbReference type="NCBI Taxonomy" id="1238"/>
    <lineage>
        <taxon>Bacteria</taxon>
        <taxon>Pseudomonadati</taxon>
        <taxon>Pseudomonadota</taxon>
        <taxon>Gammaproteobacteria</taxon>
        <taxon>Thiotrichales</taxon>
        <taxon>Piscirickettsiaceae</taxon>
        <taxon>Piscirickettsia</taxon>
    </lineage>
</organism>